<evidence type="ECO:0000313" key="11">
    <source>
        <dbReference type="Proteomes" id="UP001162162"/>
    </source>
</evidence>
<dbReference type="InterPro" id="IPR001433">
    <property type="entry name" value="OxRdtase_FAD/NAD-bd"/>
</dbReference>
<keyword evidence="8" id="KW-1133">Transmembrane helix</keyword>
<keyword evidence="4 7" id="KW-0560">Oxidoreductase</keyword>
<keyword evidence="2 6" id="KW-0285">Flavoprotein</keyword>
<keyword evidence="3 6" id="KW-0274">FAD</keyword>
<gene>
    <name evidence="10" type="ORF">NQ318_002782</name>
</gene>
<evidence type="ECO:0000259" key="9">
    <source>
        <dbReference type="PROSITE" id="PS51384"/>
    </source>
</evidence>
<dbReference type="Proteomes" id="UP001162162">
    <property type="component" value="Unassembled WGS sequence"/>
</dbReference>
<dbReference type="EMBL" id="JAPWTK010000346">
    <property type="protein sequence ID" value="KAJ8942028.1"/>
    <property type="molecule type" value="Genomic_DNA"/>
</dbReference>
<proteinExistence type="inferred from homology"/>
<evidence type="ECO:0000256" key="2">
    <source>
        <dbReference type="ARBA" id="ARBA00022630"/>
    </source>
</evidence>
<dbReference type="CDD" id="cd06183">
    <property type="entry name" value="cyt_b5_reduct_like"/>
    <property type="match status" value="1"/>
</dbReference>
<evidence type="ECO:0000256" key="8">
    <source>
        <dbReference type="SAM" id="Phobius"/>
    </source>
</evidence>
<keyword evidence="11" id="KW-1185">Reference proteome</keyword>
<comment type="catalytic activity">
    <reaction evidence="7">
        <text>2 Fe(III)-[cytochrome b5] + NADH = 2 Fe(II)-[cytochrome b5] + NAD(+) + H(+)</text>
        <dbReference type="Rhea" id="RHEA:46680"/>
        <dbReference type="Rhea" id="RHEA-COMP:10438"/>
        <dbReference type="Rhea" id="RHEA-COMP:10439"/>
        <dbReference type="ChEBI" id="CHEBI:15378"/>
        <dbReference type="ChEBI" id="CHEBI:29033"/>
        <dbReference type="ChEBI" id="CHEBI:29034"/>
        <dbReference type="ChEBI" id="CHEBI:57540"/>
        <dbReference type="ChEBI" id="CHEBI:57945"/>
        <dbReference type="EC" id="1.6.2.2"/>
    </reaction>
</comment>
<dbReference type="PRINTS" id="PR00406">
    <property type="entry name" value="CYTB5RDTASE"/>
</dbReference>
<keyword evidence="8" id="KW-0812">Transmembrane</keyword>
<evidence type="ECO:0000256" key="5">
    <source>
        <dbReference type="ARBA" id="ARBA00023027"/>
    </source>
</evidence>
<dbReference type="InterPro" id="IPR039261">
    <property type="entry name" value="FNR_nucleotide-bd"/>
</dbReference>
<dbReference type="AlphaFoldDB" id="A0AAV8XW94"/>
<dbReference type="Gene3D" id="2.40.30.10">
    <property type="entry name" value="Translation factors"/>
    <property type="match status" value="1"/>
</dbReference>
<dbReference type="InterPro" id="IPR001709">
    <property type="entry name" value="Flavoprot_Pyr_Nucl_cyt_Rdtase"/>
</dbReference>
<dbReference type="Pfam" id="PF00175">
    <property type="entry name" value="NAD_binding_1"/>
    <property type="match status" value="1"/>
</dbReference>
<dbReference type="FunFam" id="3.40.50.80:FF:000021">
    <property type="entry name" value="Cytochrome b5 reductase 4"/>
    <property type="match status" value="1"/>
</dbReference>
<dbReference type="InterPro" id="IPR017938">
    <property type="entry name" value="Riboflavin_synthase-like_b-brl"/>
</dbReference>
<dbReference type="PRINTS" id="PR00371">
    <property type="entry name" value="FPNCR"/>
</dbReference>
<organism evidence="10 11">
    <name type="scientific">Aromia moschata</name>
    <dbReference type="NCBI Taxonomy" id="1265417"/>
    <lineage>
        <taxon>Eukaryota</taxon>
        <taxon>Metazoa</taxon>
        <taxon>Ecdysozoa</taxon>
        <taxon>Arthropoda</taxon>
        <taxon>Hexapoda</taxon>
        <taxon>Insecta</taxon>
        <taxon>Pterygota</taxon>
        <taxon>Neoptera</taxon>
        <taxon>Endopterygota</taxon>
        <taxon>Coleoptera</taxon>
        <taxon>Polyphaga</taxon>
        <taxon>Cucujiformia</taxon>
        <taxon>Chrysomeloidea</taxon>
        <taxon>Cerambycidae</taxon>
        <taxon>Cerambycinae</taxon>
        <taxon>Callichromatini</taxon>
        <taxon>Aromia</taxon>
    </lineage>
</organism>
<dbReference type="PROSITE" id="PS51384">
    <property type="entry name" value="FAD_FR"/>
    <property type="match status" value="1"/>
</dbReference>
<feature type="binding site" evidence="6">
    <location>
        <position position="75"/>
    </location>
    <ligand>
        <name>FAD</name>
        <dbReference type="ChEBI" id="CHEBI:57692"/>
    </ligand>
</feature>
<dbReference type="SUPFAM" id="SSF52343">
    <property type="entry name" value="Ferredoxin reductase-like, C-terminal NADP-linked domain"/>
    <property type="match status" value="1"/>
</dbReference>
<evidence type="ECO:0000256" key="6">
    <source>
        <dbReference type="PIRSR" id="PIRSR601834-1"/>
    </source>
</evidence>
<feature type="binding site" evidence="6">
    <location>
        <position position="73"/>
    </location>
    <ligand>
        <name>FAD</name>
        <dbReference type="ChEBI" id="CHEBI:57692"/>
    </ligand>
</feature>
<feature type="binding site" evidence="6">
    <location>
        <position position="110"/>
    </location>
    <ligand>
        <name>FAD</name>
        <dbReference type="ChEBI" id="CHEBI:57692"/>
    </ligand>
</feature>
<evidence type="ECO:0000256" key="1">
    <source>
        <dbReference type="ARBA" id="ARBA00001974"/>
    </source>
</evidence>
<dbReference type="SUPFAM" id="SSF63380">
    <property type="entry name" value="Riboflavin synthase domain-like"/>
    <property type="match status" value="1"/>
</dbReference>
<name>A0AAV8XW94_9CUCU</name>
<dbReference type="Gene3D" id="3.40.50.80">
    <property type="entry name" value="Nucleotide-binding domain of ferredoxin-NADP reductase (FNR) module"/>
    <property type="match status" value="1"/>
</dbReference>
<keyword evidence="5 7" id="KW-0520">NAD</keyword>
<dbReference type="PANTHER" id="PTHR19370">
    <property type="entry name" value="NADH-CYTOCHROME B5 REDUCTASE"/>
    <property type="match status" value="1"/>
</dbReference>
<dbReference type="EC" id="1.6.2.2" evidence="7"/>
<dbReference type="GO" id="GO:0090524">
    <property type="term" value="F:cytochrome-b5 reductase activity, acting on NADH"/>
    <property type="evidence" value="ECO:0007669"/>
    <property type="project" value="UniProtKB-EC"/>
</dbReference>
<feature type="binding site" evidence="6">
    <location>
        <position position="152"/>
    </location>
    <ligand>
        <name>FAD</name>
        <dbReference type="ChEBI" id="CHEBI:57692"/>
    </ligand>
</feature>
<feature type="domain" description="FAD-binding FR-type" evidence="9">
    <location>
        <begin position="22"/>
        <end position="134"/>
    </location>
</feature>
<sequence length="277" mass="31849">MWENYGTLRQQYKPEADELGECVKYNFVVKEKVEVNYNTFLMRLERTDGCKVVVPLGRHVRIFGNVDGQEMSRSYTPVPSSLFGKLKLYDLTVTDSVCLMIKRYQDGNVSRYLTDREAGDLVHATNPLGDFDLKRLEMRDTFLLLAAGTGITPMLSLLVFLLDRRIKKSQFVRLMFFNKTQRDIPFRNQLEDIEKLDDRLRVDHVLSEPDADWVGMSGHVSKEMIDNALQEHLRDTGYTIRHVFVFVCGPNPFVALALHELGELGVVAEEQVHAFRG</sequence>
<accession>A0AAV8XW94</accession>
<feature type="binding site" evidence="6">
    <location>
        <position position="102"/>
    </location>
    <ligand>
        <name>FAD</name>
        <dbReference type="ChEBI" id="CHEBI:57692"/>
    </ligand>
</feature>
<comment type="similarity">
    <text evidence="7">Belongs to the flavoprotein pyridine nucleotide cytochrome reductase family.</text>
</comment>
<reference evidence="10" key="1">
    <citation type="journal article" date="2023" name="Insect Mol. Biol.">
        <title>Genome sequencing provides insights into the evolution of gene families encoding plant cell wall-degrading enzymes in longhorned beetles.</title>
        <authorList>
            <person name="Shin N.R."/>
            <person name="Okamura Y."/>
            <person name="Kirsch R."/>
            <person name="Pauchet Y."/>
        </authorList>
    </citation>
    <scope>NUCLEOTIDE SEQUENCE</scope>
    <source>
        <strain evidence="10">AMC_N1</strain>
    </source>
</reference>
<dbReference type="InterPro" id="IPR017927">
    <property type="entry name" value="FAD-bd_FR_type"/>
</dbReference>
<evidence type="ECO:0000256" key="4">
    <source>
        <dbReference type="ARBA" id="ARBA00023002"/>
    </source>
</evidence>
<feature type="binding site" evidence="6">
    <location>
        <position position="109"/>
    </location>
    <ligand>
        <name>FAD</name>
        <dbReference type="ChEBI" id="CHEBI:57692"/>
    </ligand>
</feature>
<comment type="caution">
    <text evidence="10">The sequence shown here is derived from an EMBL/GenBank/DDBJ whole genome shotgun (WGS) entry which is preliminary data.</text>
</comment>
<dbReference type="InterPro" id="IPR001834">
    <property type="entry name" value="CBR-like"/>
</dbReference>
<evidence type="ECO:0000256" key="7">
    <source>
        <dbReference type="RuleBase" id="RU361226"/>
    </source>
</evidence>
<evidence type="ECO:0000313" key="10">
    <source>
        <dbReference type="EMBL" id="KAJ8942028.1"/>
    </source>
</evidence>
<keyword evidence="8" id="KW-0472">Membrane</keyword>
<dbReference type="Pfam" id="PF00970">
    <property type="entry name" value="FAD_binding_6"/>
    <property type="match status" value="1"/>
</dbReference>
<evidence type="ECO:0000256" key="3">
    <source>
        <dbReference type="ARBA" id="ARBA00022827"/>
    </source>
</evidence>
<feature type="transmembrane region" description="Helical" evidence="8">
    <location>
        <begin position="142"/>
        <end position="162"/>
    </location>
</feature>
<protein>
    <recommendedName>
        <fullName evidence="7">NADH-cytochrome b5 reductase</fullName>
        <ecNumber evidence="7">1.6.2.2</ecNumber>
    </recommendedName>
</protein>
<dbReference type="InterPro" id="IPR008333">
    <property type="entry name" value="Cbr1-like_FAD-bd_dom"/>
</dbReference>
<comment type="cofactor">
    <cofactor evidence="1 6 7">
        <name>FAD</name>
        <dbReference type="ChEBI" id="CHEBI:57692"/>
    </cofactor>
</comment>